<dbReference type="Proteomes" id="UP000253647">
    <property type="component" value="Unassembled WGS sequence"/>
</dbReference>
<gene>
    <name evidence="1" type="ORF">DET61_10930</name>
</gene>
<comment type="caution">
    <text evidence="1">The sequence shown here is derived from an EMBL/GenBank/DDBJ whole genome shotgun (WGS) entry which is preliminary data.</text>
</comment>
<name>A0A368XGJ8_MARNT</name>
<evidence type="ECO:0000313" key="1">
    <source>
        <dbReference type="EMBL" id="RCW67120.1"/>
    </source>
</evidence>
<accession>A0A368XGJ8</accession>
<dbReference type="EMBL" id="QPJI01000009">
    <property type="protein sequence ID" value="RCW67120.1"/>
    <property type="molecule type" value="Genomic_DNA"/>
</dbReference>
<organism evidence="1 2">
    <name type="scientific">Marinobacter nauticus</name>
    <name type="common">Marinobacter hydrocarbonoclasticus</name>
    <name type="synonym">Marinobacter aquaeolei</name>
    <dbReference type="NCBI Taxonomy" id="2743"/>
    <lineage>
        <taxon>Bacteria</taxon>
        <taxon>Pseudomonadati</taxon>
        <taxon>Pseudomonadota</taxon>
        <taxon>Gammaproteobacteria</taxon>
        <taxon>Pseudomonadales</taxon>
        <taxon>Marinobacteraceae</taxon>
        <taxon>Marinobacter</taxon>
    </lineage>
</organism>
<reference evidence="1 2" key="1">
    <citation type="submission" date="2018-07" db="EMBL/GenBank/DDBJ databases">
        <title>Freshwater and sediment microbial communities from various areas in North America, analyzing microbe dynamics in response to fracking.</title>
        <authorList>
            <person name="Lamendella R."/>
        </authorList>
    </citation>
    <scope>NUCLEOTIDE SEQUENCE [LARGE SCALE GENOMIC DNA]</scope>
    <source>
        <strain evidence="1 2">105B</strain>
    </source>
</reference>
<dbReference type="AlphaFoldDB" id="A0A368XGJ8"/>
<protein>
    <recommendedName>
        <fullName evidence="3">Transposase</fullName>
    </recommendedName>
</protein>
<evidence type="ECO:0008006" key="3">
    <source>
        <dbReference type="Google" id="ProtNLM"/>
    </source>
</evidence>
<sequence>MSNQRYPAEFKNDAVWNSVRANQHAVHRKIDHKQT</sequence>
<proteinExistence type="predicted"/>
<evidence type="ECO:0000313" key="2">
    <source>
        <dbReference type="Proteomes" id="UP000253647"/>
    </source>
</evidence>